<evidence type="ECO:0000313" key="1">
    <source>
        <dbReference type="EMBL" id="ARX34749.1"/>
    </source>
</evidence>
<sequence>MDMVKRPDWEAIESAYRAGVMSIREIASQYEITHQAISKRAKKEGWERDLKAKVKARAENLVAKREVASLVATEKAISERQLIEANAEVIANVRMEHRGDIRRARELTNNLFDELSAECADVPALRKLGELMFSPDDNGRDKLNEIYHSIISLPERVKSAKALSETLKNLVGLERQAYGLDDVQPNKTASQLSELMDDLSKE</sequence>
<protein>
    <recommendedName>
        <fullName evidence="3">Phage protein</fullName>
    </recommendedName>
</protein>
<dbReference type="Proteomes" id="UP000195540">
    <property type="component" value="Chromosome"/>
</dbReference>
<dbReference type="EMBL" id="CP021694">
    <property type="protein sequence ID" value="ARX34749.1"/>
    <property type="molecule type" value="Genomic_DNA"/>
</dbReference>
<evidence type="ECO:0000313" key="2">
    <source>
        <dbReference type="Proteomes" id="UP000195540"/>
    </source>
</evidence>
<evidence type="ECO:0008006" key="3">
    <source>
        <dbReference type="Google" id="ProtNLM"/>
    </source>
</evidence>
<proteinExistence type="predicted"/>
<gene>
    <name evidence="1" type="ORF">AM402_11560</name>
</gene>
<accession>A0AAN1C247</accession>
<reference evidence="1 2" key="1">
    <citation type="submission" date="2017-05" db="EMBL/GenBank/DDBJ databases">
        <title>Whole genome sequencing of Proteus mirabilis AR_0155.</title>
        <authorList>
            <person name="Conlan S."/>
            <person name="Thomas P.J."/>
            <person name="Mullikin J."/>
            <person name="Frank K.M."/>
            <person name="Segre J.A."/>
        </authorList>
    </citation>
    <scope>NUCLEOTIDE SEQUENCE [LARGE SCALE GENOMIC DNA]</scope>
    <source>
        <strain evidence="1 2">AR_0155</strain>
    </source>
</reference>
<name>A0AAN1C247_PROMI</name>
<organism evidence="1 2">
    <name type="scientific">Proteus mirabilis</name>
    <dbReference type="NCBI Taxonomy" id="584"/>
    <lineage>
        <taxon>Bacteria</taxon>
        <taxon>Pseudomonadati</taxon>
        <taxon>Pseudomonadota</taxon>
        <taxon>Gammaproteobacteria</taxon>
        <taxon>Enterobacterales</taxon>
        <taxon>Morganellaceae</taxon>
        <taxon>Proteus</taxon>
    </lineage>
</organism>
<dbReference type="AlphaFoldDB" id="A0AAN1C247"/>